<feature type="region of interest" description="Disordered" evidence="1">
    <location>
        <begin position="408"/>
        <end position="448"/>
    </location>
</feature>
<evidence type="ECO:0000256" key="1">
    <source>
        <dbReference type="SAM" id="MobiDB-lite"/>
    </source>
</evidence>
<protein>
    <submittedName>
        <fullName evidence="3">Uncharacterized protein</fullName>
    </submittedName>
</protein>
<dbReference type="OrthoDB" id="5176722at2"/>
<name>A0A7L4YR65_9ACTN</name>
<dbReference type="Proteomes" id="UP000463857">
    <property type="component" value="Chromosome"/>
</dbReference>
<feature type="region of interest" description="Disordered" evidence="1">
    <location>
        <begin position="237"/>
        <end position="269"/>
    </location>
</feature>
<dbReference type="EMBL" id="CP047156">
    <property type="protein sequence ID" value="QHC01269.1"/>
    <property type="molecule type" value="Genomic_DNA"/>
</dbReference>
<keyword evidence="4" id="KW-1185">Reference proteome</keyword>
<sequence>MTNPPDNRGQWQDPNSPGSGDEPQVSYNADQFGDDDVTRTDSSAGAQQPTEYGTQQYPQYPPPQTGGYPAQTGGYPAQTGGYPAQSGGYGDQPSSGGYPATGAQPGQPQWGGPGGPATTPPKGKSKKPLLIGAGVLVAVAAVVIGLLVFTGFGGIQNGKGEIKNAAQFLTDTKSQWESELPDDGIEVSKKAGCYYVINGRDEITNEVACGPARRASTGEGEVWDMYYFTVTGSGDNQTASDPGSLKTGQKAPSGESKLVTVEGDAPSDDGLALKEPPLPRVDANSVWFDDQYVIDDKSKGAEIELDGDPRLVGPGAEVTIDSITEVDAATIDDKLMQAAEDQKFLLVAISGGTGNVSEYATNEVTFDLDGESVGTGLDPSYMSSTELLISVPEGGDSSLVLDSDGHQQSLSLTDGKRGDDPATASYYTDNPEPTVSVGQPASFPATASSAGDQFSLEMTIDDATLQPYTEIDSWAPDGQVWMTVNFTHAATIQTAGSGYSQYQIDCTGSTIDGGTIALCTSTGGGSGQLVASVPAGTASLTINMTPTLTAVASGLPDATVTYAAVPVTITF</sequence>
<keyword evidence="2" id="KW-0472">Membrane</keyword>
<feature type="transmembrane region" description="Helical" evidence="2">
    <location>
        <begin position="129"/>
        <end position="155"/>
    </location>
</feature>
<gene>
    <name evidence="3" type="ORF">EK0264_13905</name>
</gene>
<reference evidence="3 4" key="1">
    <citation type="journal article" date="2018" name="Int. J. Syst. Evol. Microbiol.">
        <title>Epidermidibacterium keratini gen. nov., sp. nov., a member of the family Sporichthyaceae, isolated from keratin epidermis.</title>
        <authorList>
            <person name="Lee D.G."/>
            <person name="Trujillo M.E."/>
            <person name="Kang S."/>
            <person name="Nam J.J."/>
            <person name="Kim Y.J."/>
        </authorList>
    </citation>
    <scope>NUCLEOTIDE SEQUENCE [LARGE SCALE GENOMIC DNA]</scope>
    <source>
        <strain evidence="3 4">EPI-7</strain>
    </source>
</reference>
<feature type="compositionally biased region" description="Low complexity" evidence="1">
    <location>
        <begin position="96"/>
        <end position="108"/>
    </location>
</feature>
<feature type="region of interest" description="Disordered" evidence="1">
    <location>
        <begin position="1"/>
        <end position="125"/>
    </location>
</feature>
<dbReference type="RefSeq" id="WP_159546406.1">
    <property type="nucleotide sequence ID" value="NZ_CP047156.1"/>
</dbReference>
<keyword evidence="2" id="KW-1133">Transmembrane helix</keyword>
<evidence type="ECO:0000256" key="2">
    <source>
        <dbReference type="SAM" id="Phobius"/>
    </source>
</evidence>
<keyword evidence="2" id="KW-0812">Transmembrane</keyword>
<feature type="compositionally biased region" description="Polar residues" evidence="1">
    <location>
        <begin position="425"/>
        <end position="448"/>
    </location>
</feature>
<organism evidence="3 4">
    <name type="scientific">Epidermidibacterium keratini</name>
    <dbReference type="NCBI Taxonomy" id="1891644"/>
    <lineage>
        <taxon>Bacteria</taxon>
        <taxon>Bacillati</taxon>
        <taxon>Actinomycetota</taxon>
        <taxon>Actinomycetes</taxon>
        <taxon>Sporichthyales</taxon>
        <taxon>Sporichthyaceae</taxon>
        <taxon>Epidermidibacterium</taxon>
    </lineage>
</organism>
<dbReference type="InParanoid" id="A0A7L4YR65"/>
<proteinExistence type="predicted"/>
<dbReference type="KEGG" id="eke:EK0264_13905"/>
<feature type="compositionally biased region" description="Low complexity" evidence="1">
    <location>
        <begin position="47"/>
        <end position="58"/>
    </location>
</feature>
<accession>A0A7L4YR65</accession>
<feature type="compositionally biased region" description="Low complexity" evidence="1">
    <location>
        <begin position="116"/>
        <end position="125"/>
    </location>
</feature>
<dbReference type="AlphaFoldDB" id="A0A7L4YR65"/>
<feature type="compositionally biased region" description="Low complexity" evidence="1">
    <location>
        <begin position="65"/>
        <end position="76"/>
    </location>
</feature>
<evidence type="ECO:0000313" key="4">
    <source>
        <dbReference type="Proteomes" id="UP000463857"/>
    </source>
</evidence>
<evidence type="ECO:0000313" key="3">
    <source>
        <dbReference type="EMBL" id="QHC01269.1"/>
    </source>
</evidence>
<feature type="compositionally biased region" description="Polar residues" evidence="1">
    <location>
        <begin position="1"/>
        <end position="18"/>
    </location>
</feature>